<dbReference type="InterPro" id="IPR001492">
    <property type="entry name" value="Flagellin"/>
</dbReference>
<name>Q0G160_9HYPH</name>
<dbReference type="GO" id="GO:0009288">
    <property type="term" value="C:bacterial-type flagellum"/>
    <property type="evidence" value="ECO:0007669"/>
    <property type="project" value="UniProtKB-SubCell"/>
</dbReference>
<keyword evidence="4" id="KW-0175">Coiled coil</keyword>
<dbReference type="PANTHER" id="PTHR42792:SF2">
    <property type="entry name" value="FLAGELLIN"/>
    <property type="match status" value="1"/>
</dbReference>
<dbReference type="PRINTS" id="PR00207">
    <property type="entry name" value="FLAGELLIN"/>
</dbReference>
<evidence type="ECO:0000259" key="6">
    <source>
        <dbReference type="Pfam" id="PF00700"/>
    </source>
</evidence>
<keyword evidence="2 3" id="KW-0975">Bacterial flagellum</keyword>
<dbReference type="Pfam" id="PF00700">
    <property type="entry name" value="Flagellin_C"/>
    <property type="match status" value="1"/>
</dbReference>
<dbReference type="InterPro" id="IPR046358">
    <property type="entry name" value="Flagellin_C"/>
</dbReference>
<sequence length="429" mass="43927">MTSLLTNVAAMTALQTLQNTNSMLEATQDRVSTGLRVSEARDNAAYWSIATTMRSDNKAMSAVKDSLGIGAAVVDTAYSAMDSAKDVLDEIKAKLTTAAQDGVDRSKVQDEISQLQNQLRSIAASASFSGQNWLSVDSSVAGYTSSKDIIASFSRSSSGALSLSSIKLDISAFTLFDSGTGKAGIIDSGRNTGAGTITAAAGTAAAGTAGPPPTSGSYVGALSATETMDADDIWTVNLRVDGGADQKVVITKANVDSALGTTDGVITAANYARVLANAAVSSGVQGVTINTTTGAIVSNSTGTASAVILGTGTTTINTDSVGVSEMDVTKAGLTSNDIKAYINIADAALRKVTAAASTLGSAKNRIDMQMTFVSNLMDTIDRGIGTLVDADMTEESTKMRALQTQQQLGVQALSIANNSSQSILQLFQN</sequence>
<protein>
    <recommendedName>
        <fullName evidence="3">Flagellin</fullName>
    </recommendedName>
</protein>
<evidence type="ECO:0000256" key="4">
    <source>
        <dbReference type="SAM" id="Coils"/>
    </source>
</evidence>
<dbReference type="GO" id="GO:0005198">
    <property type="term" value="F:structural molecule activity"/>
    <property type="evidence" value="ECO:0007669"/>
    <property type="project" value="UniProtKB-UniRule"/>
</dbReference>
<dbReference type="GO" id="GO:0005576">
    <property type="term" value="C:extracellular region"/>
    <property type="evidence" value="ECO:0007669"/>
    <property type="project" value="UniProtKB-SubCell"/>
</dbReference>
<accession>Q0G160</accession>
<proteinExistence type="inferred from homology"/>
<dbReference type="InterPro" id="IPR001029">
    <property type="entry name" value="Flagellin_N"/>
</dbReference>
<dbReference type="HOGENOM" id="CLU_011142_1_1_5"/>
<comment type="subcellular location">
    <subcellularLocation>
        <location evidence="3">Secreted</location>
    </subcellularLocation>
    <subcellularLocation>
        <location evidence="3">Bacterial flagellum</location>
    </subcellularLocation>
</comment>
<dbReference type="EMBL" id="AATP01000005">
    <property type="protein sequence ID" value="EAU40779.1"/>
    <property type="molecule type" value="Genomic_DNA"/>
</dbReference>
<feature type="domain" description="Flagellin N-terminal" evidence="5">
    <location>
        <begin position="6"/>
        <end position="135"/>
    </location>
</feature>
<evidence type="ECO:0000256" key="3">
    <source>
        <dbReference type="RuleBase" id="RU362073"/>
    </source>
</evidence>
<evidence type="ECO:0000259" key="5">
    <source>
        <dbReference type="Pfam" id="PF00669"/>
    </source>
</evidence>
<comment type="caution">
    <text evidence="7">The sequence shown here is derived from an EMBL/GenBank/DDBJ whole genome shotgun (WGS) entry which is preliminary data.</text>
</comment>
<reference evidence="7 8" key="1">
    <citation type="journal article" date="2010" name="J. Bacteriol.">
        <title>Genome sequence of Fulvimarina pelagi HTCC2506T, a Mn(II)-oxidizing alphaproteobacterium possessing an aerobic anoxygenic photosynthetic gene cluster and Xanthorhodopsin.</title>
        <authorList>
            <person name="Kang I."/>
            <person name="Oh H.M."/>
            <person name="Lim S.I."/>
            <person name="Ferriera S."/>
            <person name="Giovannoni S.J."/>
            <person name="Cho J.C."/>
        </authorList>
    </citation>
    <scope>NUCLEOTIDE SEQUENCE [LARGE SCALE GENOMIC DNA]</scope>
    <source>
        <strain evidence="7 8">HTCC2506</strain>
    </source>
</reference>
<dbReference type="STRING" id="217511.GCA_001463845_01862"/>
<evidence type="ECO:0000256" key="2">
    <source>
        <dbReference type="ARBA" id="ARBA00023143"/>
    </source>
</evidence>
<keyword evidence="7" id="KW-0969">Cilium</keyword>
<gene>
    <name evidence="7" type="ORF">FP2506_17864</name>
</gene>
<dbReference type="Pfam" id="PF00669">
    <property type="entry name" value="Flagellin_N"/>
    <property type="match status" value="1"/>
</dbReference>
<comment type="similarity">
    <text evidence="1 3">Belongs to the bacterial flagellin family.</text>
</comment>
<comment type="function">
    <text evidence="3">Flagellin is the subunit protein which polymerizes to form the filaments of bacterial flagella.</text>
</comment>
<dbReference type="Gene3D" id="1.20.1330.10">
    <property type="entry name" value="f41 fragment of flagellin, N-terminal domain"/>
    <property type="match status" value="2"/>
</dbReference>
<keyword evidence="7" id="KW-0966">Cell projection</keyword>
<dbReference type="eggNOG" id="COG1344">
    <property type="taxonomic scope" value="Bacteria"/>
</dbReference>
<feature type="coiled-coil region" evidence="4">
    <location>
        <begin position="81"/>
        <end position="125"/>
    </location>
</feature>
<keyword evidence="8" id="KW-1185">Reference proteome</keyword>
<dbReference type="AlphaFoldDB" id="Q0G160"/>
<organism evidence="7 8">
    <name type="scientific">Fulvimarina pelagi HTCC2506</name>
    <dbReference type="NCBI Taxonomy" id="314231"/>
    <lineage>
        <taxon>Bacteria</taxon>
        <taxon>Pseudomonadati</taxon>
        <taxon>Pseudomonadota</taxon>
        <taxon>Alphaproteobacteria</taxon>
        <taxon>Hyphomicrobiales</taxon>
        <taxon>Aurantimonadaceae</taxon>
        <taxon>Fulvimarina</taxon>
    </lineage>
</organism>
<evidence type="ECO:0000256" key="1">
    <source>
        <dbReference type="ARBA" id="ARBA00005709"/>
    </source>
</evidence>
<dbReference type="RefSeq" id="WP_007068687.1">
    <property type="nucleotide sequence ID" value="NZ_DS022272.1"/>
</dbReference>
<keyword evidence="3" id="KW-0964">Secreted</keyword>
<evidence type="ECO:0000313" key="8">
    <source>
        <dbReference type="Proteomes" id="UP000004310"/>
    </source>
</evidence>
<dbReference type="PANTHER" id="PTHR42792">
    <property type="entry name" value="FLAGELLIN"/>
    <property type="match status" value="1"/>
</dbReference>
<dbReference type="SUPFAM" id="SSF64518">
    <property type="entry name" value="Phase 1 flagellin"/>
    <property type="match status" value="1"/>
</dbReference>
<feature type="domain" description="Flagellin C-terminal" evidence="6">
    <location>
        <begin position="342"/>
        <end position="427"/>
    </location>
</feature>
<evidence type="ECO:0000313" key="7">
    <source>
        <dbReference type="EMBL" id="EAU40779.1"/>
    </source>
</evidence>
<keyword evidence="7" id="KW-0282">Flagellum</keyword>
<dbReference type="Proteomes" id="UP000004310">
    <property type="component" value="Unassembled WGS sequence"/>
</dbReference>